<reference evidence="2" key="1">
    <citation type="journal article" date="2020" name="Nature">
        <title>Giant virus diversity and host interactions through global metagenomics.</title>
        <authorList>
            <person name="Schulz F."/>
            <person name="Roux S."/>
            <person name="Paez-Espino D."/>
            <person name="Jungbluth S."/>
            <person name="Walsh D.A."/>
            <person name="Denef V.J."/>
            <person name="McMahon K.D."/>
            <person name="Konstantinidis K.T."/>
            <person name="Eloe-Fadrosh E.A."/>
            <person name="Kyrpides N.C."/>
            <person name="Woyke T."/>
        </authorList>
    </citation>
    <scope>NUCLEOTIDE SEQUENCE</scope>
    <source>
        <strain evidence="2">GVMAG-M-3300023174-60</strain>
    </source>
</reference>
<keyword evidence="1" id="KW-0472">Membrane</keyword>
<feature type="transmembrane region" description="Helical" evidence="1">
    <location>
        <begin position="31"/>
        <end position="59"/>
    </location>
</feature>
<feature type="transmembrane region" description="Helical" evidence="1">
    <location>
        <begin position="71"/>
        <end position="89"/>
    </location>
</feature>
<dbReference type="EMBL" id="MN739677">
    <property type="protein sequence ID" value="QHT20455.1"/>
    <property type="molecule type" value="Genomic_DNA"/>
</dbReference>
<keyword evidence="1" id="KW-0812">Transmembrane</keyword>
<evidence type="ECO:0000313" key="2">
    <source>
        <dbReference type="EMBL" id="QHT20455.1"/>
    </source>
</evidence>
<keyword evidence="1" id="KW-1133">Transmembrane helix</keyword>
<evidence type="ECO:0000256" key="1">
    <source>
        <dbReference type="SAM" id="Phobius"/>
    </source>
</evidence>
<organism evidence="2">
    <name type="scientific">viral metagenome</name>
    <dbReference type="NCBI Taxonomy" id="1070528"/>
    <lineage>
        <taxon>unclassified sequences</taxon>
        <taxon>metagenomes</taxon>
        <taxon>organismal metagenomes</taxon>
    </lineage>
</organism>
<protein>
    <submittedName>
        <fullName evidence="2">Uncharacterized protein</fullName>
    </submittedName>
</protein>
<name>A0A6C0DZ60_9ZZZZ</name>
<proteinExistence type="predicted"/>
<dbReference type="AlphaFoldDB" id="A0A6C0DZ60"/>
<accession>A0A6C0DZ60</accession>
<sequence length="158" mass="18024">MSYVPGNKSEDPRIHFQAGMRDLLRVDKVRLINVVGSVQYGIIYSIVFFIIGIILHSVFPVFTTKISLLSLFGWILLQCLVIILITFYVRKLIESIPGIFSFFPKYFNVSDLQAKGFIPYGVEEFKGDMASSIVLIGTQYRLLEKIAYLTEEVAKLIF</sequence>